<accession>A0AB34IIL8</accession>
<keyword evidence="3" id="KW-1185">Reference proteome</keyword>
<sequence length="195" mass="20940">MATPMMRQPRAMSRECNRYERVASPARDFLSVGGLFAMDDDFAREPPPPPCEEMAVSRPQQRPTSSPHATRKPRGVKHLKEIPAGALPEVLGAEQSTASTVELLARVYSASSERMAESRTSGTSSASGETAVDMGELAQPLTCGACACIECADGTAEMAYDLEPSLPPQSARALFRLPNRVCPCCVCCGDARYLL</sequence>
<protein>
    <recommendedName>
        <fullName evidence="4">Phospholipid scramblase</fullName>
    </recommendedName>
</protein>
<proteinExistence type="predicted"/>
<reference evidence="2 3" key="1">
    <citation type="journal article" date="2024" name="Science">
        <title>Giant polyketide synthase enzymes in the biosynthesis of giant marine polyether toxins.</title>
        <authorList>
            <person name="Fallon T.R."/>
            <person name="Shende V.V."/>
            <person name="Wierzbicki I.H."/>
            <person name="Pendleton A.L."/>
            <person name="Watervoot N.F."/>
            <person name="Auber R.P."/>
            <person name="Gonzalez D.J."/>
            <person name="Wisecaver J.H."/>
            <person name="Moore B.S."/>
        </authorList>
    </citation>
    <scope>NUCLEOTIDE SEQUENCE [LARGE SCALE GENOMIC DNA]</scope>
    <source>
        <strain evidence="2 3">12B1</strain>
    </source>
</reference>
<gene>
    <name evidence="2" type="ORF">AB1Y20_014056</name>
</gene>
<evidence type="ECO:0008006" key="4">
    <source>
        <dbReference type="Google" id="ProtNLM"/>
    </source>
</evidence>
<evidence type="ECO:0000313" key="2">
    <source>
        <dbReference type="EMBL" id="KAL1498746.1"/>
    </source>
</evidence>
<feature type="compositionally biased region" description="Polar residues" evidence="1">
    <location>
        <begin position="58"/>
        <end position="68"/>
    </location>
</feature>
<evidence type="ECO:0000313" key="3">
    <source>
        <dbReference type="Proteomes" id="UP001515480"/>
    </source>
</evidence>
<dbReference type="AlphaFoldDB" id="A0AB34IIL8"/>
<feature type="region of interest" description="Disordered" evidence="1">
    <location>
        <begin position="40"/>
        <end position="76"/>
    </location>
</feature>
<name>A0AB34IIL8_PRYPA</name>
<evidence type="ECO:0000256" key="1">
    <source>
        <dbReference type="SAM" id="MobiDB-lite"/>
    </source>
</evidence>
<organism evidence="2 3">
    <name type="scientific">Prymnesium parvum</name>
    <name type="common">Toxic golden alga</name>
    <dbReference type="NCBI Taxonomy" id="97485"/>
    <lineage>
        <taxon>Eukaryota</taxon>
        <taxon>Haptista</taxon>
        <taxon>Haptophyta</taxon>
        <taxon>Prymnesiophyceae</taxon>
        <taxon>Prymnesiales</taxon>
        <taxon>Prymnesiaceae</taxon>
        <taxon>Prymnesium</taxon>
    </lineage>
</organism>
<dbReference type="Proteomes" id="UP001515480">
    <property type="component" value="Unassembled WGS sequence"/>
</dbReference>
<comment type="caution">
    <text evidence="2">The sequence shown here is derived from an EMBL/GenBank/DDBJ whole genome shotgun (WGS) entry which is preliminary data.</text>
</comment>
<dbReference type="EMBL" id="JBGBPQ010000027">
    <property type="protein sequence ID" value="KAL1498746.1"/>
    <property type="molecule type" value="Genomic_DNA"/>
</dbReference>